<evidence type="ECO:0000313" key="3">
    <source>
        <dbReference type="Proteomes" id="UP000076512"/>
    </source>
</evidence>
<keyword evidence="1" id="KW-0732">Signal</keyword>
<evidence type="ECO:0000256" key="1">
    <source>
        <dbReference type="SAM" id="SignalP"/>
    </source>
</evidence>
<organism evidence="2 3">
    <name type="scientific">Nocardia terpenica</name>
    <dbReference type="NCBI Taxonomy" id="455432"/>
    <lineage>
        <taxon>Bacteria</taxon>
        <taxon>Bacillati</taxon>
        <taxon>Actinomycetota</taxon>
        <taxon>Actinomycetes</taxon>
        <taxon>Mycobacteriales</taxon>
        <taxon>Nocardiaceae</taxon>
        <taxon>Nocardia</taxon>
    </lineage>
</organism>
<feature type="signal peptide" evidence="1">
    <location>
        <begin position="1"/>
        <end position="27"/>
    </location>
</feature>
<gene>
    <name evidence="2" type="ORF">AWN90_37665</name>
</gene>
<accession>A0A161XF01</accession>
<proteinExistence type="predicted"/>
<evidence type="ECO:0000313" key="2">
    <source>
        <dbReference type="EMBL" id="KZM71968.1"/>
    </source>
</evidence>
<sequence length="116" mass="12611">MKHIGSTVAIIGAVVSLGFLAPAAASAAPNDPSATPAAPAQGAFGYTARDDNHYILSEPYDFVCYDVEGVGPVENNTDRVAQLYYTNDCRGPWQELGAYSRTDYAQFRSVRFIYEH</sequence>
<protein>
    <submittedName>
        <fullName evidence="2">Uncharacterized protein</fullName>
    </submittedName>
</protein>
<reference evidence="2 3" key="1">
    <citation type="submission" date="2016-04" db="EMBL/GenBank/DDBJ databases">
        <authorList>
            <person name="Evans L.H."/>
            <person name="Alamgir A."/>
            <person name="Owens N."/>
            <person name="Weber N.D."/>
            <person name="Virtaneva K."/>
            <person name="Barbian K."/>
            <person name="Babar A."/>
            <person name="Rosenke K."/>
        </authorList>
    </citation>
    <scope>NUCLEOTIDE SEQUENCE [LARGE SCALE GENOMIC DNA]</scope>
    <source>
        <strain evidence="2 3">IFM 0406</strain>
    </source>
</reference>
<keyword evidence="3" id="KW-1185">Reference proteome</keyword>
<name>A0A161XF01_9NOCA</name>
<dbReference type="AlphaFoldDB" id="A0A161XF01"/>
<comment type="caution">
    <text evidence="2">The sequence shown here is derived from an EMBL/GenBank/DDBJ whole genome shotgun (WGS) entry which is preliminary data.</text>
</comment>
<dbReference type="EMBL" id="LWGR01000010">
    <property type="protein sequence ID" value="KZM71968.1"/>
    <property type="molecule type" value="Genomic_DNA"/>
</dbReference>
<feature type="chain" id="PRO_5007829065" evidence="1">
    <location>
        <begin position="28"/>
        <end position="116"/>
    </location>
</feature>
<dbReference type="Proteomes" id="UP000076512">
    <property type="component" value="Unassembled WGS sequence"/>
</dbReference>